<feature type="domain" description="DNA-directed DNA polymerase X" evidence="10">
    <location>
        <begin position="3"/>
        <end position="316"/>
    </location>
</feature>
<dbReference type="SUPFAM" id="SSF81301">
    <property type="entry name" value="Nucleotidyltransferase"/>
    <property type="match status" value="1"/>
</dbReference>
<evidence type="ECO:0000256" key="7">
    <source>
        <dbReference type="ARBA" id="ARBA00049244"/>
    </source>
</evidence>
<protein>
    <recommendedName>
        <fullName evidence="1">DNA-directed DNA polymerase</fullName>
        <ecNumber evidence="1">2.7.7.7</ecNumber>
    </recommendedName>
</protein>
<keyword evidence="6" id="KW-0234">DNA repair</keyword>
<dbReference type="InterPro" id="IPR043519">
    <property type="entry name" value="NT_sf"/>
</dbReference>
<feature type="region of interest" description="Disordered" evidence="8">
    <location>
        <begin position="588"/>
        <end position="609"/>
    </location>
</feature>
<evidence type="ECO:0000259" key="10">
    <source>
        <dbReference type="SMART" id="SM00483"/>
    </source>
</evidence>
<keyword evidence="11" id="KW-0540">Nuclease</keyword>
<sequence>MPIHNADIAEVFSEIADLLDIQGSNPFRVRAYRNAARSVSEYTQNVRTMVAQGADLRAIPAIGDDLALKIQEIVSTGTCSMLAKLRTGMPSAITALLHIPGLGPRRVRKLYEQLHVQSLQELERAAAEGRIHQLPGFGKQTEAQILAHIQARLDKARRFPFVQASQRAEPLLAWLAASPQVERVEAAGSLRRLRDTVGDIDIVASARDPAAVTGRFASYEDVTKVLAQGPTRASVVLRGGLQVDLRVVEPASFGAALVYFTGSKAHNVALRRLGQQRGLKINEYGVFRADTRIAGETEASVYEAVGLCWIPPELRENAGEIDAARAGALPALITRADLRGDLHAHTVASDGRASLHEMALAARERGLSWLAITDHSKRLAMAHGLGAARLAAQIDEIDGLNAQLTGITLLKGIEVDILEDGSLDLPDSILARLDLVVGAIHSHFDLPRERQTERILRAMDHPCFTLLAHPSGRLIGSREPCDIDMLRVVRKARARGCFLELNAQPERLDLTDTACRMAKDHGVLVSIGSDAHSVAGLDDLRLGVNQARRGWLEKADVLNARPLAKLRALIAPTMRETPEDNMAAIARARRAHSHVAGQGRSGQQKAASQ</sequence>
<dbReference type="GO" id="GO:0006281">
    <property type="term" value="P:DNA repair"/>
    <property type="evidence" value="ECO:0007669"/>
    <property type="project" value="UniProtKB-KW"/>
</dbReference>
<evidence type="ECO:0000256" key="6">
    <source>
        <dbReference type="ARBA" id="ARBA00023204"/>
    </source>
</evidence>
<dbReference type="GO" id="GO:0004527">
    <property type="term" value="F:exonuclease activity"/>
    <property type="evidence" value="ECO:0007669"/>
    <property type="project" value="UniProtKB-KW"/>
</dbReference>
<keyword evidence="4" id="KW-0227">DNA damage</keyword>
<keyword evidence="12" id="KW-1185">Reference proteome</keyword>
<evidence type="ECO:0000313" key="11">
    <source>
        <dbReference type="EMBL" id="CAB3788923.1"/>
    </source>
</evidence>
<keyword evidence="11" id="KW-0378">Hydrolase</keyword>
<dbReference type="Gene3D" id="3.30.460.10">
    <property type="entry name" value="Beta Polymerase, domain 2"/>
    <property type="match status" value="1"/>
</dbReference>
<evidence type="ECO:0000256" key="5">
    <source>
        <dbReference type="ARBA" id="ARBA00022932"/>
    </source>
</evidence>
<dbReference type="EC" id="2.7.7.7" evidence="1"/>
<dbReference type="GO" id="GO:0005829">
    <property type="term" value="C:cytosol"/>
    <property type="evidence" value="ECO:0007669"/>
    <property type="project" value="TreeGrafter"/>
</dbReference>
<dbReference type="PRINTS" id="PR00870">
    <property type="entry name" value="DNAPOLXBETA"/>
</dbReference>
<dbReference type="PANTHER" id="PTHR36928">
    <property type="entry name" value="PHOSPHATASE YCDX-RELATED"/>
    <property type="match status" value="1"/>
</dbReference>
<dbReference type="PANTHER" id="PTHR36928:SF1">
    <property type="entry name" value="PHOSPHATASE YCDX-RELATED"/>
    <property type="match status" value="1"/>
</dbReference>
<evidence type="ECO:0000313" key="12">
    <source>
        <dbReference type="Proteomes" id="UP000494119"/>
    </source>
</evidence>
<feature type="domain" description="Polymerase/histidinol phosphatase N-terminal" evidence="9">
    <location>
        <begin position="340"/>
        <end position="419"/>
    </location>
</feature>
<dbReference type="InterPro" id="IPR010996">
    <property type="entry name" value="HHH_MUS81"/>
</dbReference>
<dbReference type="Pfam" id="PF14791">
    <property type="entry name" value="DNA_pol_B_thumb"/>
    <property type="match status" value="1"/>
</dbReference>
<dbReference type="InterPro" id="IPR002008">
    <property type="entry name" value="DNA_pol_X_beta-like"/>
</dbReference>
<accession>A0A6J5FWZ6</accession>
<dbReference type="SUPFAM" id="SSF47802">
    <property type="entry name" value="DNA polymerase beta, N-terminal domain-like"/>
    <property type="match status" value="1"/>
</dbReference>
<dbReference type="InterPro" id="IPR047967">
    <property type="entry name" value="PolX_PHP"/>
</dbReference>
<dbReference type="InterPro" id="IPR002054">
    <property type="entry name" value="DNA-dir_DNA_pol_X"/>
</dbReference>
<dbReference type="Gene3D" id="3.20.20.140">
    <property type="entry name" value="Metal-dependent hydrolases"/>
    <property type="match status" value="1"/>
</dbReference>
<dbReference type="InterPro" id="IPR029398">
    <property type="entry name" value="PolB_thumb"/>
</dbReference>
<dbReference type="Gene3D" id="3.30.210.10">
    <property type="entry name" value="DNA polymerase, thumb domain"/>
    <property type="match status" value="1"/>
</dbReference>
<dbReference type="InterPro" id="IPR022311">
    <property type="entry name" value="PolX-like"/>
</dbReference>
<proteinExistence type="predicted"/>
<evidence type="ECO:0000256" key="4">
    <source>
        <dbReference type="ARBA" id="ARBA00022763"/>
    </source>
</evidence>
<dbReference type="Pfam" id="PF02811">
    <property type="entry name" value="PHP"/>
    <property type="match status" value="1"/>
</dbReference>
<evidence type="ECO:0000256" key="1">
    <source>
        <dbReference type="ARBA" id="ARBA00012417"/>
    </source>
</evidence>
<dbReference type="GO" id="GO:0042578">
    <property type="term" value="F:phosphoric ester hydrolase activity"/>
    <property type="evidence" value="ECO:0007669"/>
    <property type="project" value="TreeGrafter"/>
</dbReference>
<dbReference type="InterPro" id="IPR050243">
    <property type="entry name" value="PHP_phosphatase"/>
</dbReference>
<keyword evidence="11" id="KW-0269">Exonuclease</keyword>
<name>A0A6J5FWZ6_9BURK</name>
<keyword evidence="2" id="KW-0808">Transferase</keyword>
<dbReference type="Gene3D" id="1.10.150.110">
    <property type="entry name" value="DNA polymerase beta, N-terminal domain-like"/>
    <property type="match status" value="1"/>
</dbReference>
<keyword evidence="5" id="KW-0239">DNA-directed DNA polymerase</keyword>
<evidence type="ECO:0000256" key="8">
    <source>
        <dbReference type="SAM" id="MobiDB-lite"/>
    </source>
</evidence>
<dbReference type="EMBL" id="CADIKL010000011">
    <property type="protein sequence ID" value="CAB3788923.1"/>
    <property type="molecule type" value="Genomic_DNA"/>
</dbReference>
<evidence type="ECO:0000259" key="9">
    <source>
        <dbReference type="SMART" id="SM00481"/>
    </source>
</evidence>
<comment type="catalytic activity">
    <reaction evidence="7">
        <text>DNA(n) + a 2'-deoxyribonucleoside 5'-triphosphate = DNA(n+1) + diphosphate</text>
        <dbReference type="Rhea" id="RHEA:22508"/>
        <dbReference type="Rhea" id="RHEA-COMP:17339"/>
        <dbReference type="Rhea" id="RHEA-COMP:17340"/>
        <dbReference type="ChEBI" id="CHEBI:33019"/>
        <dbReference type="ChEBI" id="CHEBI:61560"/>
        <dbReference type="ChEBI" id="CHEBI:173112"/>
        <dbReference type="EC" id="2.7.7.7"/>
    </reaction>
</comment>
<dbReference type="SMART" id="SM00483">
    <property type="entry name" value="POLXc"/>
    <property type="match status" value="1"/>
</dbReference>
<dbReference type="Pfam" id="PF14716">
    <property type="entry name" value="HHH_8"/>
    <property type="match status" value="1"/>
</dbReference>
<dbReference type="RefSeq" id="WP_129563691.1">
    <property type="nucleotide sequence ID" value="NZ_CADIKL010000011.1"/>
</dbReference>
<dbReference type="SUPFAM" id="SSF89550">
    <property type="entry name" value="PHP domain-like"/>
    <property type="match status" value="1"/>
</dbReference>
<dbReference type="Proteomes" id="UP000494119">
    <property type="component" value="Unassembled WGS sequence"/>
</dbReference>
<dbReference type="GO" id="GO:0003677">
    <property type="term" value="F:DNA binding"/>
    <property type="evidence" value="ECO:0007669"/>
    <property type="project" value="InterPro"/>
</dbReference>
<dbReference type="Gene3D" id="1.10.150.20">
    <property type="entry name" value="5' to 3' exonuclease, C-terminal subdomain"/>
    <property type="match status" value="1"/>
</dbReference>
<dbReference type="AlphaFoldDB" id="A0A6J5FWZ6"/>
<dbReference type="InterPro" id="IPR027421">
    <property type="entry name" value="DNA_pol_lamdba_lyase_dom_sf"/>
</dbReference>
<dbReference type="InterPro" id="IPR037160">
    <property type="entry name" value="DNA_Pol_thumb_sf"/>
</dbReference>
<dbReference type="SMART" id="SM00481">
    <property type="entry name" value="POLIIIAc"/>
    <property type="match status" value="1"/>
</dbReference>
<dbReference type="Pfam" id="PF14520">
    <property type="entry name" value="HHH_5"/>
    <property type="match status" value="1"/>
</dbReference>
<dbReference type="CDD" id="cd00141">
    <property type="entry name" value="NT_POLXc"/>
    <property type="match status" value="1"/>
</dbReference>
<gene>
    <name evidence="11" type="primary">polX</name>
    <name evidence="11" type="ORF">LMG28688_02786</name>
</gene>
<dbReference type="GO" id="GO:0003887">
    <property type="term" value="F:DNA-directed DNA polymerase activity"/>
    <property type="evidence" value="ECO:0007669"/>
    <property type="project" value="UniProtKB-KW"/>
</dbReference>
<dbReference type="InterPro" id="IPR004013">
    <property type="entry name" value="PHP_dom"/>
</dbReference>
<dbReference type="CDD" id="cd07436">
    <property type="entry name" value="PHP_PolX"/>
    <property type="match status" value="1"/>
</dbReference>
<dbReference type="GO" id="GO:0008270">
    <property type="term" value="F:zinc ion binding"/>
    <property type="evidence" value="ECO:0007669"/>
    <property type="project" value="TreeGrafter"/>
</dbReference>
<evidence type="ECO:0000256" key="3">
    <source>
        <dbReference type="ARBA" id="ARBA00022695"/>
    </source>
</evidence>
<dbReference type="InterPro" id="IPR003141">
    <property type="entry name" value="Pol/His_phosphatase_N"/>
</dbReference>
<dbReference type="NCBIfam" id="NF006375">
    <property type="entry name" value="PRK08609.1"/>
    <property type="match status" value="1"/>
</dbReference>
<dbReference type="FunFam" id="3.20.20.140:FF:000047">
    <property type="entry name" value="PHP domain-containing protein"/>
    <property type="match status" value="1"/>
</dbReference>
<organism evidence="11 12">
    <name type="scientific">Paraburkholderia caffeinitolerans</name>
    <dbReference type="NCBI Taxonomy" id="1723730"/>
    <lineage>
        <taxon>Bacteria</taxon>
        <taxon>Pseudomonadati</taxon>
        <taxon>Pseudomonadota</taxon>
        <taxon>Betaproteobacteria</taxon>
        <taxon>Burkholderiales</taxon>
        <taxon>Burkholderiaceae</taxon>
        <taxon>Paraburkholderia</taxon>
    </lineage>
</organism>
<dbReference type="InterPro" id="IPR016195">
    <property type="entry name" value="Pol/histidinol_Pase-like"/>
</dbReference>
<reference evidence="11 12" key="1">
    <citation type="submission" date="2020-04" db="EMBL/GenBank/DDBJ databases">
        <authorList>
            <person name="De Canck E."/>
        </authorList>
    </citation>
    <scope>NUCLEOTIDE SEQUENCE [LARGE SCALE GENOMIC DNA]</scope>
    <source>
        <strain evidence="11 12">LMG 28688</strain>
    </source>
</reference>
<keyword evidence="3" id="KW-0548">Nucleotidyltransferase</keyword>
<dbReference type="PIRSF" id="PIRSF005047">
    <property type="entry name" value="UCP005047_YshC"/>
    <property type="match status" value="1"/>
</dbReference>
<evidence type="ECO:0000256" key="2">
    <source>
        <dbReference type="ARBA" id="ARBA00022679"/>
    </source>
</evidence>